<proteinExistence type="predicted"/>
<feature type="coiled-coil region" evidence="1">
    <location>
        <begin position="31"/>
        <end position="58"/>
    </location>
</feature>
<dbReference type="EMBL" id="CAJNOV010014525">
    <property type="protein sequence ID" value="CAF1552386.1"/>
    <property type="molecule type" value="Genomic_DNA"/>
</dbReference>
<feature type="compositionally biased region" description="Polar residues" evidence="2">
    <location>
        <begin position="102"/>
        <end position="131"/>
    </location>
</feature>
<comment type="caution">
    <text evidence="4">The sequence shown here is derived from an EMBL/GenBank/DDBJ whole genome shotgun (WGS) entry which is preliminary data.</text>
</comment>
<dbReference type="Proteomes" id="UP000663855">
    <property type="component" value="Unassembled WGS sequence"/>
</dbReference>
<evidence type="ECO:0000313" key="3">
    <source>
        <dbReference type="EMBL" id="CAF1540456.1"/>
    </source>
</evidence>
<accession>A0A815X3V5</accession>
<protein>
    <submittedName>
        <fullName evidence="4">Uncharacterized protein</fullName>
    </submittedName>
</protein>
<evidence type="ECO:0000313" key="6">
    <source>
        <dbReference type="EMBL" id="CAF3861915.1"/>
    </source>
</evidence>
<reference evidence="4" key="1">
    <citation type="submission" date="2021-02" db="EMBL/GenBank/DDBJ databases">
        <authorList>
            <person name="Nowell W R."/>
        </authorList>
    </citation>
    <scope>NUCLEOTIDE SEQUENCE</scope>
</reference>
<dbReference type="OrthoDB" id="10000089at2759"/>
<dbReference type="Proteomes" id="UP000681720">
    <property type="component" value="Unassembled WGS sequence"/>
</dbReference>
<sequence length="169" mass="19757">MAAVYELEDPSEKKDKRLKSLRLIELSDRIMRVNRRESTQLELRLNQLKQQEKILRRTYDREIYWRRMQLENIYDSLNDSPSQQENSIRSDTPISIHAIKMQRNQSAPPSRTRTQIDNGPQSRPSTASTGIRRNKRALSALRDITLKPSCRTLGNLLILLDSDKKGLLR</sequence>
<name>A0A815X3V5_9BILA</name>
<evidence type="ECO:0000256" key="2">
    <source>
        <dbReference type="SAM" id="MobiDB-lite"/>
    </source>
</evidence>
<evidence type="ECO:0000313" key="4">
    <source>
        <dbReference type="EMBL" id="CAF1552386.1"/>
    </source>
</evidence>
<dbReference type="AlphaFoldDB" id="A0A815X3V5"/>
<keyword evidence="1" id="KW-0175">Coiled coil</keyword>
<organism evidence="4 7">
    <name type="scientific">Rotaria magnacalcarata</name>
    <dbReference type="NCBI Taxonomy" id="392030"/>
    <lineage>
        <taxon>Eukaryota</taxon>
        <taxon>Metazoa</taxon>
        <taxon>Spiralia</taxon>
        <taxon>Gnathifera</taxon>
        <taxon>Rotifera</taxon>
        <taxon>Eurotatoria</taxon>
        <taxon>Bdelloidea</taxon>
        <taxon>Philodinida</taxon>
        <taxon>Philodinidae</taxon>
        <taxon>Rotaria</taxon>
    </lineage>
</organism>
<evidence type="ECO:0000313" key="5">
    <source>
        <dbReference type="EMBL" id="CAF3840326.1"/>
    </source>
</evidence>
<evidence type="ECO:0000256" key="1">
    <source>
        <dbReference type="SAM" id="Coils"/>
    </source>
</evidence>
<dbReference type="EMBL" id="CAJNOW010008585">
    <property type="protein sequence ID" value="CAF1540456.1"/>
    <property type="molecule type" value="Genomic_DNA"/>
</dbReference>
<gene>
    <name evidence="5" type="ORF">BYL167_LOCUS5242</name>
    <name evidence="4" type="ORF">CJN711_LOCUS30505</name>
    <name evidence="6" type="ORF">GIL414_LOCUS4540</name>
    <name evidence="3" type="ORF">KQP761_LOCUS16928</name>
</gene>
<dbReference type="EMBL" id="CAJOBJ010001109">
    <property type="protein sequence ID" value="CAF3861915.1"/>
    <property type="molecule type" value="Genomic_DNA"/>
</dbReference>
<dbReference type="Proteomes" id="UP000681967">
    <property type="component" value="Unassembled WGS sequence"/>
</dbReference>
<dbReference type="Proteomes" id="UP000663834">
    <property type="component" value="Unassembled WGS sequence"/>
</dbReference>
<evidence type="ECO:0000313" key="7">
    <source>
        <dbReference type="Proteomes" id="UP000663855"/>
    </source>
</evidence>
<feature type="region of interest" description="Disordered" evidence="2">
    <location>
        <begin position="100"/>
        <end position="134"/>
    </location>
</feature>
<dbReference type="EMBL" id="CAJOBH010001181">
    <property type="protein sequence ID" value="CAF3840326.1"/>
    <property type="molecule type" value="Genomic_DNA"/>
</dbReference>